<protein>
    <submittedName>
        <fullName evidence="3">Uncharacterized protein DUF1843</fullName>
    </submittedName>
</protein>
<evidence type="ECO:0000313" key="3">
    <source>
        <dbReference type="EMBL" id="RAS22634.1"/>
    </source>
</evidence>
<dbReference type="Proteomes" id="UP000248918">
    <property type="component" value="Unassembled WGS sequence"/>
</dbReference>
<feature type="domain" description="DUF1842" evidence="1">
    <location>
        <begin position="8"/>
        <end position="120"/>
    </location>
</feature>
<evidence type="ECO:0000259" key="2">
    <source>
        <dbReference type="Pfam" id="PF08898"/>
    </source>
</evidence>
<dbReference type="Pfam" id="PF08896">
    <property type="entry name" value="DUF1842"/>
    <property type="match status" value="1"/>
</dbReference>
<dbReference type="AlphaFoldDB" id="A0A329BU28"/>
<comment type="caution">
    <text evidence="3">The sequence shown here is derived from an EMBL/GenBank/DDBJ whole genome shotgun (WGS) entry which is preliminary data.</text>
</comment>
<dbReference type="EMBL" id="QLTK01000023">
    <property type="protein sequence ID" value="RAS22634.1"/>
    <property type="molecule type" value="Genomic_DNA"/>
</dbReference>
<gene>
    <name evidence="3" type="ORF">BX591_12399</name>
</gene>
<dbReference type="Pfam" id="PF08898">
    <property type="entry name" value="DUF1843"/>
    <property type="match status" value="1"/>
</dbReference>
<dbReference type="RefSeq" id="WP_111934304.1">
    <property type="nucleotide sequence ID" value="NZ_CADFFP010000011.1"/>
</dbReference>
<evidence type="ECO:0000259" key="1">
    <source>
        <dbReference type="Pfam" id="PF08896"/>
    </source>
</evidence>
<organism evidence="3 4">
    <name type="scientific">Paraburkholderia bryophila</name>
    <dbReference type="NCBI Taxonomy" id="420952"/>
    <lineage>
        <taxon>Bacteria</taxon>
        <taxon>Pseudomonadati</taxon>
        <taxon>Pseudomonadota</taxon>
        <taxon>Betaproteobacteria</taxon>
        <taxon>Burkholderiales</taxon>
        <taxon>Burkholderiaceae</taxon>
        <taxon>Paraburkholderia</taxon>
    </lineage>
</organism>
<sequence>MATIPRIGLFPARYVVGTGLPGAPTLTLGLLVDTPRRTVVGGASITQAVNPPLEFHADTWGTFTYMALMPPSETRILVVLQGNTGGPESNSITTFRLHLVLDSDWQHGVANYSYLNDGRWVEISNVPARLDPEFVPLEPGPVIPSNPHGGPTPLYGVSIQHALASGDLAHMKTLASFAQQQLDSRASIQTGLSELKAEIARLEAAR</sequence>
<proteinExistence type="predicted"/>
<dbReference type="InterPro" id="IPR014992">
    <property type="entry name" value="DUF1842"/>
</dbReference>
<reference evidence="3 4" key="1">
    <citation type="submission" date="2018-06" db="EMBL/GenBank/DDBJ databases">
        <title>Genomic Encyclopedia of Type Strains, Phase III (KMG-III): the genomes of soil and plant-associated and newly described type strains.</title>
        <authorList>
            <person name="Whitman W."/>
        </authorList>
    </citation>
    <scope>NUCLEOTIDE SEQUENCE [LARGE SCALE GENOMIC DNA]</scope>
    <source>
        <strain evidence="3 4">LMG 23644</strain>
    </source>
</reference>
<evidence type="ECO:0000313" key="4">
    <source>
        <dbReference type="Proteomes" id="UP000248918"/>
    </source>
</evidence>
<dbReference type="InterPro" id="IPR014994">
    <property type="entry name" value="DUF1843"/>
</dbReference>
<accession>A0A329BU28</accession>
<dbReference type="OrthoDB" id="1491780at2"/>
<name>A0A329BU28_9BURK</name>
<feature type="domain" description="DUF1843" evidence="2">
    <location>
        <begin position="153"/>
        <end position="204"/>
    </location>
</feature>